<dbReference type="PANTHER" id="PTHR48229:SF1">
    <property type="entry name" value="ALPHA METHYLACYL-COA RACEMASE-RELATED"/>
    <property type="match status" value="1"/>
</dbReference>
<dbReference type="InterPro" id="IPR052985">
    <property type="entry name" value="CoA-trans_III_biosynth/detox"/>
</dbReference>
<evidence type="ECO:0000256" key="1">
    <source>
        <dbReference type="ARBA" id="ARBA00008383"/>
    </source>
</evidence>
<accession>A0A2T2N4S5</accession>
<gene>
    <name evidence="2" type="ORF">BS50DRAFT_655452</name>
</gene>
<sequence>MTADRTTDIATEARRILLEKLIADPRLDLPESVIERAGHVRFVPENTHPFIPSLLKFSESSSALWALAGLFSDAIAQNRYGLPPQSVTLDVYSASMFLMSTYMFKAENGASIWDPFLRDRLTHLDLGNLHESYRRAATNMYKAKDGVFFHLHGSLNPTNTFTMLDLPQHRLDLQGPEHYNTVLDIFKDAVAQRDSRWLDIESNEHWRQAGTICYTPEQFRLTSHGKAMENEPIYNVNRIMEDIPPVAWPTVDARYRPLAGINVLDLSRVVAGPTISSILALLGANVLRISSHTLPDTIFLYDTQIGKRDTSLNLKTPEGKLKLKQLLEDADVIVDGYRPGALEKLGFSRTYVQEVGRRRGRGIVHLRECCYGWKGEWSFRSGWQQISDALTGTPWIQGKYFGLDEPVIPLLPNSDYQTGIIGAISVCQALLQRATVGGSYNVDVSLTQFNLWYLGLGIHDDQTHHELLRMNPGFSARHDTELHPLVAKVEMLSRRSQGEGKGKIGRLEADCAAREGGPRSSHGIGV</sequence>
<dbReference type="AlphaFoldDB" id="A0A2T2N4S5"/>
<evidence type="ECO:0000313" key="2">
    <source>
        <dbReference type="EMBL" id="PSN60390.1"/>
    </source>
</evidence>
<dbReference type="Proteomes" id="UP000240883">
    <property type="component" value="Unassembled WGS sequence"/>
</dbReference>
<keyword evidence="2" id="KW-0808">Transferase</keyword>
<organism evidence="2 3">
    <name type="scientific">Corynespora cassiicola Philippines</name>
    <dbReference type="NCBI Taxonomy" id="1448308"/>
    <lineage>
        <taxon>Eukaryota</taxon>
        <taxon>Fungi</taxon>
        <taxon>Dikarya</taxon>
        <taxon>Ascomycota</taxon>
        <taxon>Pezizomycotina</taxon>
        <taxon>Dothideomycetes</taxon>
        <taxon>Pleosporomycetidae</taxon>
        <taxon>Pleosporales</taxon>
        <taxon>Corynesporascaceae</taxon>
        <taxon>Corynespora</taxon>
    </lineage>
</organism>
<evidence type="ECO:0000313" key="3">
    <source>
        <dbReference type="Proteomes" id="UP000240883"/>
    </source>
</evidence>
<reference evidence="2 3" key="1">
    <citation type="journal article" date="2018" name="Front. Microbiol.">
        <title>Genome-Wide Analysis of Corynespora cassiicola Leaf Fall Disease Putative Effectors.</title>
        <authorList>
            <person name="Lopez D."/>
            <person name="Ribeiro S."/>
            <person name="Label P."/>
            <person name="Fumanal B."/>
            <person name="Venisse J.S."/>
            <person name="Kohler A."/>
            <person name="de Oliveira R.R."/>
            <person name="Labutti K."/>
            <person name="Lipzen A."/>
            <person name="Lail K."/>
            <person name="Bauer D."/>
            <person name="Ohm R.A."/>
            <person name="Barry K.W."/>
            <person name="Spatafora J."/>
            <person name="Grigoriev I.V."/>
            <person name="Martin F.M."/>
            <person name="Pujade-Renaud V."/>
        </authorList>
    </citation>
    <scope>NUCLEOTIDE SEQUENCE [LARGE SCALE GENOMIC DNA]</scope>
    <source>
        <strain evidence="2 3">Philippines</strain>
    </source>
</reference>
<name>A0A2T2N4S5_CORCC</name>
<keyword evidence="3" id="KW-1185">Reference proteome</keyword>
<proteinExistence type="inferred from homology"/>
<dbReference type="EMBL" id="KZ678149">
    <property type="protein sequence ID" value="PSN60390.1"/>
    <property type="molecule type" value="Genomic_DNA"/>
</dbReference>
<dbReference type="PANTHER" id="PTHR48229">
    <property type="entry name" value="CAIB/BAIF FAMILY ENZYME (AFU_ORTHOLOGUE AFUA_1G05360)-RELATED"/>
    <property type="match status" value="1"/>
</dbReference>
<dbReference type="Gene3D" id="3.40.50.10540">
    <property type="entry name" value="Crotonobetainyl-coa:carnitine coa-transferase, domain 1"/>
    <property type="match status" value="1"/>
</dbReference>
<dbReference type="OrthoDB" id="2308815at2759"/>
<protein>
    <submittedName>
        <fullName evidence="2">CoA-transferase family III</fullName>
    </submittedName>
</protein>
<dbReference type="InterPro" id="IPR023606">
    <property type="entry name" value="CoA-Trfase_III_dom_1_sf"/>
</dbReference>
<dbReference type="InterPro" id="IPR003673">
    <property type="entry name" value="CoA-Trfase_fam_III"/>
</dbReference>
<dbReference type="Pfam" id="PF02515">
    <property type="entry name" value="CoA_transf_3"/>
    <property type="match status" value="1"/>
</dbReference>
<dbReference type="GO" id="GO:0016740">
    <property type="term" value="F:transferase activity"/>
    <property type="evidence" value="ECO:0007669"/>
    <property type="project" value="UniProtKB-KW"/>
</dbReference>
<comment type="similarity">
    <text evidence="1">Belongs to the CoA-transferase III family.</text>
</comment>
<dbReference type="SUPFAM" id="SSF89796">
    <property type="entry name" value="CoA-transferase family III (CaiB/BaiF)"/>
    <property type="match status" value="2"/>
</dbReference>
<dbReference type="STRING" id="1448308.A0A2T2N4S5"/>